<dbReference type="PATRIC" id="fig|230361.4.peg.1155"/>
<keyword evidence="2" id="KW-1185">Reference proteome</keyword>
<gene>
    <name evidence="1" type="ORF">sm9_1119</name>
</gene>
<dbReference type="EMBL" id="CP011266">
    <property type="protein sequence ID" value="ALT68903.1"/>
    <property type="molecule type" value="Genomic_DNA"/>
</dbReference>
<reference evidence="1 2" key="1">
    <citation type="submission" date="2015-04" db="EMBL/GenBank/DDBJ databases">
        <title>The complete genome sequence of the rumen methanogen Methanobrevibacter millerae SM9.</title>
        <authorList>
            <person name="Leahy S.C."/>
            <person name="Kelly W.J."/>
            <person name="Pacheco D.M."/>
            <person name="Li D."/>
            <person name="Altermann E."/>
            <person name="Attwood G.T."/>
        </authorList>
    </citation>
    <scope>NUCLEOTIDE SEQUENCE [LARGE SCALE GENOMIC DNA]</scope>
    <source>
        <strain evidence="1 2">SM9</strain>
    </source>
</reference>
<dbReference type="AlphaFoldDB" id="A0A0U3E4F6"/>
<name>A0A0U3E4F6_9EURY</name>
<protein>
    <submittedName>
        <fullName evidence="1">Uncharacterized protein</fullName>
    </submittedName>
</protein>
<dbReference type="KEGG" id="mmil:sm9_1119"/>
<evidence type="ECO:0000313" key="1">
    <source>
        <dbReference type="EMBL" id="ALT68903.1"/>
    </source>
</evidence>
<proteinExistence type="predicted"/>
<evidence type="ECO:0000313" key="2">
    <source>
        <dbReference type="Proteomes" id="UP000067738"/>
    </source>
</evidence>
<dbReference type="GeneID" id="26736082"/>
<dbReference type="Proteomes" id="UP000067738">
    <property type="component" value="Chromosome"/>
</dbReference>
<organism evidence="1 2">
    <name type="scientific">Methanobrevibacter millerae</name>
    <dbReference type="NCBI Taxonomy" id="230361"/>
    <lineage>
        <taxon>Archaea</taxon>
        <taxon>Methanobacteriati</taxon>
        <taxon>Methanobacteriota</taxon>
        <taxon>Methanomada group</taxon>
        <taxon>Methanobacteria</taxon>
        <taxon>Methanobacteriales</taxon>
        <taxon>Methanobacteriaceae</taxon>
        <taxon>Methanobrevibacter</taxon>
    </lineage>
</organism>
<sequence length="112" mass="12895">MSRTYLKFKSTNREDEEQTILRILKENKYKKREKNGEEFYQHGAGIVTSPQLIKYTFENDTIILESWVRDFGFLGESSLEGSSQIFAKKSAKGALKRIQEGLGLEIIEQGTK</sequence>
<dbReference type="RefSeq" id="WP_058739186.1">
    <property type="nucleotide sequence ID" value="NZ_CP011266.1"/>
</dbReference>
<accession>A0A0U3E4F6</accession>